<evidence type="ECO:0000259" key="1">
    <source>
        <dbReference type="PROSITE" id="PS51819"/>
    </source>
</evidence>
<gene>
    <name evidence="2" type="ORF">SAMN06265171_104374</name>
</gene>
<protein>
    <recommendedName>
        <fullName evidence="1">VOC domain-containing protein</fullName>
    </recommendedName>
</protein>
<dbReference type="InterPro" id="IPR029068">
    <property type="entry name" value="Glyas_Bleomycin-R_OHBP_Dase"/>
</dbReference>
<dbReference type="AlphaFoldDB" id="A0A521D8C6"/>
<name>A0A521D8C6_9FLAO</name>
<evidence type="ECO:0000313" key="2">
    <source>
        <dbReference type="EMBL" id="SMO67958.1"/>
    </source>
</evidence>
<dbReference type="PROSITE" id="PS51819">
    <property type="entry name" value="VOC"/>
    <property type="match status" value="1"/>
</dbReference>
<organism evidence="2 3">
    <name type="scientific">Chryseobacterium rhizoplanae</name>
    <dbReference type="NCBI Taxonomy" id="1609531"/>
    <lineage>
        <taxon>Bacteria</taxon>
        <taxon>Pseudomonadati</taxon>
        <taxon>Bacteroidota</taxon>
        <taxon>Flavobacteriia</taxon>
        <taxon>Flavobacteriales</taxon>
        <taxon>Weeksellaceae</taxon>
        <taxon>Chryseobacterium group</taxon>
        <taxon>Chryseobacterium</taxon>
    </lineage>
</organism>
<dbReference type="Gene3D" id="3.10.180.10">
    <property type="entry name" value="2,3-Dihydroxybiphenyl 1,2-Dioxygenase, domain 1"/>
    <property type="match status" value="1"/>
</dbReference>
<dbReference type="SUPFAM" id="SSF54593">
    <property type="entry name" value="Glyoxalase/Bleomycin resistance protein/Dihydroxybiphenyl dioxygenase"/>
    <property type="match status" value="1"/>
</dbReference>
<dbReference type="EMBL" id="FXTC01000004">
    <property type="protein sequence ID" value="SMO67958.1"/>
    <property type="molecule type" value="Genomic_DNA"/>
</dbReference>
<dbReference type="Proteomes" id="UP000316916">
    <property type="component" value="Unassembled WGS sequence"/>
</dbReference>
<keyword evidence="3" id="KW-1185">Reference proteome</keyword>
<dbReference type="Pfam" id="PF00903">
    <property type="entry name" value="Glyoxalase"/>
    <property type="match status" value="1"/>
</dbReference>
<dbReference type="PANTHER" id="PTHR36503">
    <property type="entry name" value="BLR2520 PROTEIN"/>
    <property type="match status" value="1"/>
</dbReference>
<dbReference type="PANTHER" id="PTHR36503:SF2">
    <property type="entry name" value="BLR2408 PROTEIN"/>
    <property type="match status" value="1"/>
</dbReference>
<dbReference type="InterPro" id="IPR037523">
    <property type="entry name" value="VOC_core"/>
</dbReference>
<dbReference type="RefSeq" id="WP_142718208.1">
    <property type="nucleotide sequence ID" value="NZ_FXTC01000004.1"/>
</dbReference>
<reference evidence="2 3" key="1">
    <citation type="submission" date="2017-05" db="EMBL/GenBank/DDBJ databases">
        <authorList>
            <person name="Varghese N."/>
            <person name="Submissions S."/>
        </authorList>
    </citation>
    <scope>NUCLEOTIDE SEQUENCE [LARGE SCALE GENOMIC DNA]</scope>
    <source>
        <strain evidence="2 3">DSM 29371</strain>
    </source>
</reference>
<dbReference type="InterPro" id="IPR004360">
    <property type="entry name" value="Glyas_Fos-R_dOase_dom"/>
</dbReference>
<evidence type="ECO:0000313" key="3">
    <source>
        <dbReference type="Proteomes" id="UP000316916"/>
    </source>
</evidence>
<sequence length="136" mass="15590">MSITDIYVNLPVKDVQKTREFWTELGFSINEQFSNDKAICVVMKENHIYTMFLKEEFFQTFTNRPFAKGDTTQVLLAIGVNSREEVDQMVKTAIGNGGSKYAEPVDYGWMYQSSFADINGHQWEVMHGDVSQMPAE</sequence>
<accession>A0A521D8C6</accession>
<feature type="domain" description="VOC" evidence="1">
    <location>
        <begin position="4"/>
        <end position="128"/>
    </location>
</feature>
<proteinExistence type="predicted"/>